<dbReference type="InterPro" id="IPR036388">
    <property type="entry name" value="WH-like_DNA-bd_sf"/>
</dbReference>
<dbReference type="SUPFAM" id="SSF46785">
    <property type="entry name" value="Winged helix' DNA-binding domain"/>
    <property type="match status" value="1"/>
</dbReference>
<dbReference type="STRING" id="910964.GEAM_2693"/>
<comment type="caution">
    <text evidence="6">The sequence shown here is derived from an EMBL/GenBank/DDBJ whole genome shotgun (WGS) entry which is preliminary data.</text>
</comment>
<dbReference type="InterPro" id="IPR058163">
    <property type="entry name" value="LysR-type_TF_proteobact-type"/>
</dbReference>
<evidence type="ECO:0000256" key="3">
    <source>
        <dbReference type="ARBA" id="ARBA00023125"/>
    </source>
</evidence>
<evidence type="ECO:0000256" key="1">
    <source>
        <dbReference type="ARBA" id="ARBA00009437"/>
    </source>
</evidence>
<reference evidence="6 7" key="1">
    <citation type="submission" date="2014-05" db="EMBL/GenBank/DDBJ databases">
        <title>ATOL: Assembling a taxonomically balanced genome-scale reconstruction of the evolutionary history of the Enterobacteriaceae.</title>
        <authorList>
            <person name="Plunkett G.III."/>
            <person name="Neeno-Eckwall E.C."/>
            <person name="Glasner J.D."/>
            <person name="Perna N.T."/>
        </authorList>
    </citation>
    <scope>NUCLEOTIDE SEQUENCE [LARGE SCALE GENOMIC DNA]</scope>
    <source>
        <strain evidence="6 7">ATCC 33852</strain>
    </source>
</reference>
<keyword evidence="2" id="KW-0805">Transcription regulation</keyword>
<dbReference type="Pfam" id="PF03466">
    <property type="entry name" value="LysR_substrate"/>
    <property type="match status" value="1"/>
</dbReference>
<organism evidence="6 7">
    <name type="scientific">Ewingella americana (strain ATCC 33852 / DSM 4580 / CCUG 14506 / JCM 5911 / LMG 7869 / NCTC 12157 / CDC 1468-78)</name>
    <dbReference type="NCBI Taxonomy" id="910964"/>
    <lineage>
        <taxon>Bacteria</taxon>
        <taxon>Pseudomonadati</taxon>
        <taxon>Pseudomonadota</taxon>
        <taxon>Gammaproteobacteria</taxon>
        <taxon>Enterobacterales</taxon>
        <taxon>Yersiniaceae</taxon>
        <taxon>Ewingella</taxon>
    </lineage>
</organism>
<keyword evidence="7" id="KW-1185">Reference proteome</keyword>
<dbReference type="PANTHER" id="PTHR30537">
    <property type="entry name" value="HTH-TYPE TRANSCRIPTIONAL REGULATOR"/>
    <property type="match status" value="1"/>
</dbReference>
<dbReference type="PROSITE" id="PS50931">
    <property type="entry name" value="HTH_LYSR"/>
    <property type="match status" value="1"/>
</dbReference>
<name>A0A085G746_EWIA3</name>
<protein>
    <submittedName>
        <fullName evidence="6">LysR family transcriptional regulator</fullName>
    </submittedName>
</protein>
<dbReference type="Proteomes" id="UP000028640">
    <property type="component" value="Unassembled WGS sequence"/>
</dbReference>
<feature type="domain" description="HTH lysR-type" evidence="5">
    <location>
        <begin position="5"/>
        <end position="62"/>
    </location>
</feature>
<dbReference type="GO" id="GO:0003700">
    <property type="term" value="F:DNA-binding transcription factor activity"/>
    <property type="evidence" value="ECO:0007669"/>
    <property type="project" value="InterPro"/>
</dbReference>
<dbReference type="AlphaFoldDB" id="A0A085G746"/>
<dbReference type="GO" id="GO:0043565">
    <property type="term" value="F:sequence-specific DNA binding"/>
    <property type="evidence" value="ECO:0007669"/>
    <property type="project" value="TreeGrafter"/>
</dbReference>
<evidence type="ECO:0000313" key="7">
    <source>
        <dbReference type="Proteomes" id="UP000028640"/>
    </source>
</evidence>
<keyword evidence="4" id="KW-0804">Transcription</keyword>
<dbReference type="SUPFAM" id="SSF53850">
    <property type="entry name" value="Periplasmic binding protein-like II"/>
    <property type="match status" value="1"/>
</dbReference>
<dbReference type="GeneID" id="78382526"/>
<accession>A0A085G746</accession>
<dbReference type="OrthoDB" id="5526340at2"/>
<dbReference type="RefSeq" id="WP_034792314.1">
    <property type="nucleotide sequence ID" value="NZ_JMPJ01000064.1"/>
</dbReference>
<dbReference type="InterPro" id="IPR005119">
    <property type="entry name" value="LysR_subst-bd"/>
</dbReference>
<gene>
    <name evidence="6" type="ORF">GEAM_2693</name>
</gene>
<dbReference type="Gene3D" id="3.40.190.10">
    <property type="entry name" value="Periplasmic binding protein-like II"/>
    <property type="match status" value="2"/>
</dbReference>
<comment type="similarity">
    <text evidence="1">Belongs to the LysR transcriptional regulatory family.</text>
</comment>
<dbReference type="InterPro" id="IPR036390">
    <property type="entry name" value="WH_DNA-bd_sf"/>
</dbReference>
<evidence type="ECO:0000256" key="2">
    <source>
        <dbReference type="ARBA" id="ARBA00023015"/>
    </source>
</evidence>
<dbReference type="PRINTS" id="PR00039">
    <property type="entry name" value="HTHLYSR"/>
</dbReference>
<proteinExistence type="inferred from homology"/>
<dbReference type="EMBL" id="JMPJ01000064">
    <property type="protein sequence ID" value="KFC79541.1"/>
    <property type="molecule type" value="Genomic_DNA"/>
</dbReference>
<evidence type="ECO:0000259" key="5">
    <source>
        <dbReference type="PROSITE" id="PS50931"/>
    </source>
</evidence>
<dbReference type="Gene3D" id="1.10.10.10">
    <property type="entry name" value="Winged helix-like DNA-binding domain superfamily/Winged helix DNA-binding domain"/>
    <property type="match status" value="1"/>
</dbReference>
<evidence type="ECO:0000256" key="4">
    <source>
        <dbReference type="ARBA" id="ARBA00023163"/>
    </source>
</evidence>
<dbReference type="PANTHER" id="PTHR30537:SF74">
    <property type="entry name" value="HTH-TYPE TRANSCRIPTIONAL REGULATOR TRPI"/>
    <property type="match status" value="1"/>
</dbReference>
<dbReference type="GO" id="GO:0006351">
    <property type="term" value="P:DNA-templated transcription"/>
    <property type="evidence" value="ECO:0007669"/>
    <property type="project" value="TreeGrafter"/>
</dbReference>
<dbReference type="eggNOG" id="COG0583">
    <property type="taxonomic scope" value="Bacteria"/>
</dbReference>
<evidence type="ECO:0000313" key="6">
    <source>
        <dbReference type="EMBL" id="KFC79541.1"/>
    </source>
</evidence>
<keyword evidence="3" id="KW-0238">DNA-binding</keyword>
<dbReference type="InterPro" id="IPR000847">
    <property type="entry name" value="LysR_HTH_N"/>
</dbReference>
<sequence length="290" mass="32856">MANLPSLRALHYFKQAATFESFSLAAESLNVTHSAVSHQIKNLEGWLGTPLFKRAAGRVYLTRDGEKLKKCCDQVFVEIENTCREIKARQENNLIISCAPSFLAQWLIPRISRFSERHENIVLTFQTHTDVQQVHEQRTDILIKSNENQLTSDIESTLITVDYIGPVCSPNFRHRFTYQTDFSTLPLLHADTKINAWQEWAKKTNAKGDFIAGKHFDNLTLAIQAAKNGLGIIMTPQILVKKELQDGTVIAPLGFAEVDRATYMLVKSDRSHEPEITAFRGWLLEEASRG</sequence>
<dbReference type="Pfam" id="PF00126">
    <property type="entry name" value="HTH_1"/>
    <property type="match status" value="1"/>
</dbReference>